<reference evidence="3 4" key="1">
    <citation type="submission" date="2021-03" db="EMBL/GenBank/DDBJ databases">
        <title>Genomic Encyclopedia of Type Strains, Phase IV (KMG-IV): sequencing the most valuable type-strain genomes for metagenomic binning, comparative biology and taxonomic classification.</title>
        <authorList>
            <person name="Goeker M."/>
        </authorList>
    </citation>
    <scope>NUCLEOTIDE SEQUENCE [LARGE SCALE GENOMIC DNA]</scope>
    <source>
        <strain evidence="3 4">DSM 24738</strain>
    </source>
</reference>
<dbReference type="EMBL" id="JAGGKT010000025">
    <property type="protein sequence ID" value="MBP1934668.1"/>
    <property type="molecule type" value="Genomic_DNA"/>
</dbReference>
<evidence type="ECO:0000313" key="4">
    <source>
        <dbReference type="Proteomes" id="UP001519343"/>
    </source>
</evidence>
<dbReference type="PROSITE" id="PS50965">
    <property type="entry name" value="NERD"/>
    <property type="match status" value="1"/>
</dbReference>
<keyword evidence="4" id="KW-1185">Reference proteome</keyword>
<dbReference type="RefSeq" id="WP_209812655.1">
    <property type="nucleotide sequence ID" value="NZ_JAGGKT010000025.1"/>
</dbReference>
<evidence type="ECO:0000259" key="2">
    <source>
        <dbReference type="PROSITE" id="PS50965"/>
    </source>
</evidence>
<name>A0ABS4GWL9_9BACL</name>
<dbReference type="Proteomes" id="UP001519343">
    <property type="component" value="Unassembled WGS sequence"/>
</dbReference>
<evidence type="ECO:0000256" key="1">
    <source>
        <dbReference type="SAM" id="MobiDB-lite"/>
    </source>
</evidence>
<feature type="compositionally biased region" description="Low complexity" evidence="1">
    <location>
        <begin position="40"/>
        <end position="49"/>
    </location>
</feature>
<sequence length="212" mass="23724">MQMLAILFGVLGVFFLLKGRLAPSKQHKNQRGIDHRHVTAAQQQAGEQGEPNVRLRLQALDREAYTVFNDIHLSFDRIEHQLDHLVVGPCGVVHIESKNYGGQISFTMNGLEQIGSNGEFVIHSDPAAQLSNQEGLVREIVKTMDCAIPIYGVLCISNDRTIIEGIPEDFHVCKDAVIVPYIQKLPIVLDEPTHQQLVRTLRHYEGKEEATA</sequence>
<feature type="region of interest" description="Disordered" evidence="1">
    <location>
        <begin position="26"/>
        <end position="49"/>
    </location>
</feature>
<dbReference type="InterPro" id="IPR011528">
    <property type="entry name" value="NERD"/>
</dbReference>
<dbReference type="Pfam" id="PF08378">
    <property type="entry name" value="NERD"/>
    <property type="match status" value="1"/>
</dbReference>
<accession>A0ABS4GWL9</accession>
<protein>
    <recommendedName>
        <fullName evidence="2">NERD domain-containing protein</fullName>
    </recommendedName>
</protein>
<gene>
    <name evidence="3" type="ORF">J2Z37_004688</name>
</gene>
<feature type="domain" description="NERD" evidence="2">
    <location>
        <begin position="45"/>
        <end position="163"/>
    </location>
</feature>
<evidence type="ECO:0000313" key="3">
    <source>
        <dbReference type="EMBL" id="MBP1934668.1"/>
    </source>
</evidence>
<proteinExistence type="predicted"/>
<organism evidence="3 4">
    <name type="scientific">Ammoniphilus resinae</name>
    <dbReference type="NCBI Taxonomy" id="861532"/>
    <lineage>
        <taxon>Bacteria</taxon>
        <taxon>Bacillati</taxon>
        <taxon>Bacillota</taxon>
        <taxon>Bacilli</taxon>
        <taxon>Bacillales</taxon>
        <taxon>Paenibacillaceae</taxon>
        <taxon>Aneurinibacillus group</taxon>
        <taxon>Ammoniphilus</taxon>
    </lineage>
</organism>
<comment type="caution">
    <text evidence="3">The sequence shown here is derived from an EMBL/GenBank/DDBJ whole genome shotgun (WGS) entry which is preliminary data.</text>
</comment>